<evidence type="ECO:0000313" key="2">
    <source>
        <dbReference type="EMBL" id="OGE94609.1"/>
    </source>
</evidence>
<dbReference type="STRING" id="1817841.A3B10_00440"/>
<dbReference type="InterPro" id="IPR036866">
    <property type="entry name" value="RibonucZ/Hydroxyglut_hydro"/>
</dbReference>
<evidence type="ECO:0000259" key="1">
    <source>
        <dbReference type="SMART" id="SM00849"/>
    </source>
</evidence>
<dbReference type="Proteomes" id="UP000177281">
    <property type="component" value="Unassembled WGS sequence"/>
</dbReference>
<gene>
    <name evidence="2" type="ORF">A3B10_00440</name>
</gene>
<feature type="domain" description="Metallo-beta-lactamase" evidence="1">
    <location>
        <begin position="24"/>
        <end position="259"/>
    </location>
</feature>
<accession>A0A1F5PXH1</accession>
<dbReference type="AlphaFoldDB" id="A0A1F5PXH1"/>
<dbReference type="PANTHER" id="PTHR11203:SF37">
    <property type="entry name" value="INTEGRATOR COMPLEX SUBUNIT 11"/>
    <property type="match status" value="1"/>
</dbReference>
<dbReference type="PANTHER" id="PTHR11203">
    <property type="entry name" value="CLEAVAGE AND POLYADENYLATION SPECIFICITY FACTOR FAMILY MEMBER"/>
    <property type="match status" value="1"/>
</dbReference>
<dbReference type="SUPFAM" id="SSF56281">
    <property type="entry name" value="Metallo-hydrolase/oxidoreductase"/>
    <property type="match status" value="1"/>
</dbReference>
<dbReference type="InterPro" id="IPR001279">
    <property type="entry name" value="Metallo-B-lactamas"/>
</dbReference>
<dbReference type="GO" id="GO:0004521">
    <property type="term" value="F:RNA endonuclease activity"/>
    <property type="evidence" value="ECO:0007669"/>
    <property type="project" value="TreeGrafter"/>
</dbReference>
<dbReference type="Gene3D" id="3.60.15.10">
    <property type="entry name" value="Ribonuclease Z/Hydroxyacylglutathione hydrolase-like"/>
    <property type="match status" value="1"/>
</dbReference>
<proteinExistence type="predicted"/>
<protein>
    <recommendedName>
        <fullName evidence="1">Metallo-beta-lactamase domain-containing protein</fullName>
    </recommendedName>
</protein>
<dbReference type="Pfam" id="PF00753">
    <property type="entry name" value="Lactamase_B"/>
    <property type="match status" value="1"/>
</dbReference>
<dbReference type="EMBL" id="MFFB01000012">
    <property type="protein sequence ID" value="OGE94609.1"/>
    <property type="molecule type" value="Genomic_DNA"/>
</dbReference>
<dbReference type="SMART" id="SM00849">
    <property type="entry name" value="Lactamase_B"/>
    <property type="match status" value="1"/>
</dbReference>
<organism evidence="2 3">
    <name type="scientific">Candidatus Doudnabacteria bacterium RIFCSPLOWO2_01_FULL_44_21</name>
    <dbReference type="NCBI Taxonomy" id="1817841"/>
    <lineage>
        <taxon>Bacteria</taxon>
        <taxon>Candidatus Doudnaibacteriota</taxon>
    </lineage>
</organism>
<evidence type="ECO:0000313" key="3">
    <source>
        <dbReference type="Proteomes" id="UP000177281"/>
    </source>
</evidence>
<dbReference type="InterPro" id="IPR050698">
    <property type="entry name" value="MBL"/>
</dbReference>
<name>A0A1F5PXH1_9BACT</name>
<sequence length="492" mass="55186">MSRRRFWPRMKNFLLQLGEQDGIGATATMIVKDKKRIVIEHGIGFSKNGEIKINNRPAGDYLVGTRIDLIILTHRHYDHIGAMARFIALHPEAEVVMSYEVHQLGIIVLEDSYKIQHGERRKAEMAGLPLPEEIVSLEDIDIFKKLPNEGGTIIKGNAWLDSHPKWIGWKLGFHHSGHDTGSLMVFIKTPSGDRIVYTSDVASHDQKIVKGVMMPDQEFIGDFFTGDGKTIMITEATNGNRPMVEIPERVEARMIAVTKTVIQRGGIALYPSFAGNRCANNVWSLCEAGILTVLDGLACDFVRIEIPGTLVDQWVKEGKLIIVKGPDRKLSRELREKIVRGDFGPCAIVTSSATMEKGHAPWYGSKLLDNPLNALIFTGHMFEDSIGEQIRTDALVERGRTIKLEIFVGQGRDSRLEKVPVNVRCDVYHFDRTSHDKQGGLVERIRLVRPDHLIVHHCKKDGYEGLMNAVIASPHIKTPRISRATHLTPIEL</sequence>
<reference evidence="2 3" key="1">
    <citation type="journal article" date="2016" name="Nat. Commun.">
        <title>Thousands of microbial genomes shed light on interconnected biogeochemical processes in an aquifer system.</title>
        <authorList>
            <person name="Anantharaman K."/>
            <person name="Brown C.T."/>
            <person name="Hug L.A."/>
            <person name="Sharon I."/>
            <person name="Castelle C.J."/>
            <person name="Probst A.J."/>
            <person name="Thomas B.C."/>
            <person name="Singh A."/>
            <person name="Wilkins M.J."/>
            <person name="Karaoz U."/>
            <person name="Brodie E.L."/>
            <person name="Williams K.H."/>
            <person name="Hubbard S.S."/>
            <person name="Banfield J.F."/>
        </authorList>
    </citation>
    <scope>NUCLEOTIDE SEQUENCE [LARGE SCALE GENOMIC DNA]</scope>
</reference>
<comment type="caution">
    <text evidence="2">The sequence shown here is derived from an EMBL/GenBank/DDBJ whole genome shotgun (WGS) entry which is preliminary data.</text>
</comment>
<dbReference type="Gene3D" id="3.40.50.10890">
    <property type="match status" value="1"/>
</dbReference>